<keyword evidence="6" id="KW-0496">Mitochondrion</keyword>
<comment type="caution">
    <text evidence="11">The sequence shown here is derived from an EMBL/GenBank/DDBJ whole genome shotgun (WGS) entry which is preliminary data.</text>
</comment>
<feature type="repeat" description="Solcar" evidence="8">
    <location>
        <begin position="15"/>
        <end position="106"/>
    </location>
</feature>
<dbReference type="PRINTS" id="PR00926">
    <property type="entry name" value="MITOCARRIER"/>
</dbReference>
<dbReference type="InterPro" id="IPR023395">
    <property type="entry name" value="MCP_dom_sf"/>
</dbReference>
<evidence type="ECO:0000256" key="3">
    <source>
        <dbReference type="ARBA" id="ARBA00022692"/>
    </source>
</evidence>
<evidence type="ECO:0000256" key="1">
    <source>
        <dbReference type="ARBA" id="ARBA00004225"/>
    </source>
</evidence>
<evidence type="ECO:0000256" key="4">
    <source>
        <dbReference type="ARBA" id="ARBA00022737"/>
    </source>
</evidence>
<keyword evidence="7 8" id="KW-0472">Membrane</keyword>
<evidence type="ECO:0000313" key="11">
    <source>
        <dbReference type="EMBL" id="ORY95025.1"/>
    </source>
</evidence>
<keyword evidence="2 9" id="KW-0813">Transport</keyword>
<accession>A0A1X2H8Z5</accession>
<dbReference type="PANTHER" id="PTHR24089">
    <property type="entry name" value="SOLUTE CARRIER FAMILY 25"/>
    <property type="match status" value="1"/>
</dbReference>
<dbReference type="InterPro" id="IPR018108">
    <property type="entry name" value="MCP_transmembrane"/>
</dbReference>
<evidence type="ECO:0000256" key="5">
    <source>
        <dbReference type="ARBA" id="ARBA00022989"/>
    </source>
</evidence>
<feature type="repeat" description="Solcar" evidence="8">
    <location>
        <begin position="249"/>
        <end position="337"/>
    </location>
</feature>
<gene>
    <name evidence="11" type="ORF">BCR43DRAFT_526136</name>
</gene>
<evidence type="ECO:0000313" key="12">
    <source>
        <dbReference type="Proteomes" id="UP000242180"/>
    </source>
</evidence>
<dbReference type="EMBL" id="MCGN01000007">
    <property type="protein sequence ID" value="ORY95025.1"/>
    <property type="molecule type" value="Genomic_DNA"/>
</dbReference>
<comment type="subcellular location">
    <subcellularLocation>
        <location evidence="1">Mitochondrion membrane</location>
        <topology evidence="1">Multi-pass membrane protein</topology>
    </subcellularLocation>
</comment>
<keyword evidence="4" id="KW-0677">Repeat</keyword>
<dbReference type="InterPro" id="IPR002067">
    <property type="entry name" value="MCP"/>
</dbReference>
<sequence length="341" mass="38148">MAQGNEQLKQKQNLDYVIRSGIAGGVSGCMAKTAIAPLDRVKILFQAQNPVFAKYAGTFTGAFRAASFIVHNTGVLGLFQGHSVTLLRIFPYAAIRFVAYEQYRALLMPTQSQYTSTRQFFAGAFAGVTSVMFTYPLDLVRVRMAYETKQEGKQRPNLLRMCAHIYREPAAAKARGLQFNILNFYRGFMPTVAGIIPYAGVGFWAYHTVTSLCRFDPVISPYTRAPLDFDIDDPNLSASQRRKRDKPPLKAWAELACGGVAGLVAQTSSYPLEVIRRRMQVSGLLNPSHFVGFWHTTRQIFRTQGIKGFYVGLSIGYIKVTPMMAVSFAVYERMKQLLDID</sequence>
<evidence type="ECO:0000256" key="9">
    <source>
        <dbReference type="RuleBase" id="RU000488"/>
    </source>
</evidence>
<dbReference type="PROSITE" id="PS50920">
    <property type="entry name" value="SOLCAR"/>
    <property type="match status" value="3"/>
</dbReference>
<evidence type="ECO:0000256" key="2">
    <source>
        <dbReference type="ARBA" id="ARBA00022448"/>
    </source>
</evidence>
<evidence type="ECO:0000256" key="8">
    <source>
        <dbReference type="PROSITE-ProRule" id="PRU00282"/>
    </source>
</evidence>
<evidence type="ECO:0000256" key="7">
    <source>
        <dbReference type="ARBA" id="ARBA00023136"/>
    </source>
</evidence>
<dbReference type="Gene3D" id="1.50.40.10">
    <property type="entry name" value="Mitochondrial carrier domain"/>
    <property type="match status" value="1"/>
</dbReference>
<feature type="repeat" description="Solcar" evidence="8">
    <location>
        <begin position="114"/>
        <end position="212"/>
    </location>
</feature>
<keyword evidence="5 10" id="KW-1133">Transmembrane helix</keyword>
<dbReference type="FunCoup" id="A0A1X2H8Z5">
    <property type="interactions" value="129"/>
</dbReference>
<reference evidence="11 12" key="1">
    <citation type="submission" date="2016-07" db="EMBL/GenBank/DDBJ databases">
        <title>Pervasive Adenine N6-methylation of Active Genes in Fungi.</title>
        <authorList>
            <consortium name="DOE Joint Genome Institute"/>
            <person name="Mondo S.J."/>
            <person name="Dannebaum R.O."/>
            <person name="Kuo R.C."/>
            <person name="Labutti K."/>
            <person name="Haridas S."/>
            <person name="Kuo A."/>
            <person name="Salamov A."/>
            <person name="Ahrendt S.R."/>
            <person name="Lipzen A."/>
            <person name="Sullivan W."/>
            <person name="Andreopoulos W.B."/>
            <person name="Clum A."/>
            <person name="Lindquist E."/>
            <person name="Daum C."/>
            <person name="Ramamoorthy G.K."/>
            <person name="Gryganskyi A."/>
            <person name="Culley D."/>
            <person name="Magnuson J.K."/>
            <person name="James T.Y."/>
            <person name="O'Malley M.A."/>
            <person name="Stajich J.E."/>
            <person name="Spatafora J.W."/>
            <person name="Visel A."/>
            <person name="Grigoriev I.V."/>
        </authorList>
    </citation>
    <scope>NUCLEOTIDE SEQUENCE [LARGE SCALE GENOMIC DNA]</scope>
    <source>
        <strain evidence="11 12">NRRL 2496</strain>
    </source>
</reference>
<dbReference type="OMA" id="MLGMWET"/>
<dbReference type="STRING" id="13706.A0A1X2H8Z5"/>
<name>A0A1X2H8Z5_SYNRA</name>
<organism evidence="11 12">
    <name type="scientific">Syncephalastrum racemosum</name>
    <name type="common">Filamentous fungus</name>
    <dbReference type="NCBI Taxonomy" id="13706"/>
    <lineage>
        <taxon>Eukaryota</taxon>
        <taxon>Fungi</taxon>
        <taxon>Fungi incertae sedis</taxon>
        <taxon>Mucoromycota</taxon>
        <taxon>Mucoromycotina</taxon>
        <taxon>Mucoromycetes</taxon>
        <taxon>Mucorales</taxon>
        <taxon>Syncephalastraceae</taxon>
        <taxon>Syncephalastrum</taxon>
    </lineage>
</organism>
<dbReference type="AlphaFoldDB" id="A0A1X2H8Z5"/>
<comment type="similarity">
    <text evidence="9">Belongs to the mitochondrial carrier (TC 2.A.29) family.</text>
</comment>
<evidence type="ECO:0000256" key="6">
    <source>
        <dbReference type="ARBA" id="ARBA00023128"/>
    </source>
</evidence>
<keyword evidence="3 8" id="KW-0812">Transmembrane</keyword>
<dbReference type="InParanoid" id="A0A1X2H8Z5"/>
<evidence type="ECO:0000256" key="10">
    <source>
        <dbReference type="SAM" id="Phobius"/>
    </source>
</evidence>
<dbReference type="Proteomes" id="UP000242180">
    <property type="component" value="Unassembled WGS sequence"/>
</dbReference>
<feature type="transmembrane region" description="Helical" evidence="10">
    <location>
        <begin position="308"/>
        <end position="331"/>
    </location>
</feature>
<keyword evidence="12" id="KW-1185">Reference proteome</keyword>
<dbReference type="SUPFAM" id="SSF103506">
    <property type="entry name" value="Mitochondrial carrier"/>
    <property type="match status" value="1"/>
</dbReference>
<dbReference type="GO" id="GO:0055085">
    <property type="term" value="P:transmembrane transport"/>
    <property type="evidence" value="ECO:0007669"/>
    <property type="project" value="InterPro"/>
</dbReference>
<feature type="transmembrane region" description="Helical" evidence="10">
    <location>
        <begin position="120"/>
        <end position="140"/>
    </location>
</feature>
<proteinExistence type="inferred from homology"/>
<dbReference type="GO" id="GO:0031966">
    <property type="term" value="C:mitochondrial membrane"/>
    <property type="evidence" value="ECO:0007669"/>
    <property type="project" value="UniProtKB-SubCell"/>
</dbReference>
<protein>
    <submittedName>
        <fullName evidence="11">ADP,ATP carrier protein</fullName>
    </submittedName>
</protein>
<dbReference type="OrthoDB" id="270584at2759"/>
<dbReference type="Pfam" id="PF00153">
    <property type="entry name" value="Mito_carr"/>
    <property type="match status" value="3"/>
</dbReference>